<gene>
    <name evidence="2" type="ORF">CCMP2556_LOCUS17379</name>
</gene>
<name>A0ABP0KR94_9DINO</name>
<organism evidence="2 3">
    <name type="scientific">Durusdinium trenchii</name>
    <dbReference type="NCBI Taxonomy" id="1381693"/>
    <lineage>
        <taxon>Eukaryota</taxon>
        <taxon>Sar</taxon>
        <taxon>Alveolata</taxon>
        <taxon>Dinophyceae</taxon>
        <taxon>Suessiales</taxon>
        <taxon>Symbiodiniaceae</taxon>
        <taxon>Durusdinium</taxon>
    </lineage>
</organism>
<protein>
    <submittedName>
        <fullName evidence="2">Uncharacterized protein</fullName>
    </submittedName>
</protein>
<evidence type="ECO:0000256" key="1">
    <source>
        <dbReference type="SAM" id="MobiDB-lite"/>
    </source>
</evidence>
<accession>A0ABP0KR94</accession>
<comment type="caution">
    <text evidence="2">The sequence shown here is derived from an EMBL/GenBank/DDBJ whole genome shotgun (WGS) entry which is preliminary data.</text>
</comment>
<keyword evidence="3" id="KW-1185">Reference proteome</keyword>
<dbReference type="Proteomes" id="UP001642484">
    <property type="component" value="Unassembled WGS sequence"/>
</dbReference>
<proteinExistence type="predicted"/>
<reference evidence="2 3" key="1">
    <citation type="submission" date="2024-02" db="EMBL/GenBank/DDBJ databases">
        <authorList>
            <person name="Chen Y."/>
            <person name="Shah S."/>
            <person name="Dougan E. K."/>
            <person name="Thang M."/>
            <person name="Chan C."/>
        </authorList>
    </citation>
    <scope>NUCLEOTIDE SEQUENCE [LARGE SCALE GENOMIC DNA]</scope>
</reference>
<evidence type="ECO:0000313" key="3">
    <source>
        <dbReference type="Proteomes" id="UP001642484"/>
    </source>
</evidence>
<dbReference type="EMBL" id="CAXAMN010009557">
    <property type="protein sequence ID" value="CAK9029151.1"/>
    <property type="molecule type" value="Genomic_DNA"/>
</dbReference>
<sequence length="509" mass="57303">MNRVLFQLLDGRQLQVKALGGRLQCALDNAWQPAFLKMTFIEDGTVELPEIHQTVRLIDQEADRRRMELQELACFAGIAVKFQEVRSGAEIRVSIAAEGLQYTCNGKWRPQFKHLDFHADDVVVFPEIHHSAKLPETSAGDVRATLQALAAIAGYGADFPEARGKGCLRMTLAGLQRLQYTVDGQVRPPFSNMYFQEDFVHFPELGTTAKLPQKAFCARLAIQKLACMASLGLHFEEARGHGHICVTCADDRLLQYTVDGIPRPTFQQMVFLQDDMVDFPDIGTSIQLPHSCANELRAQLQDLACRVHLGVRFQTARGNRMIRFHLGHQNLQYTVDGLWRPTILQMTFHENGLLNIPELNKTVTMAGKEVEGLRILLQELAALAGLCVCFVEARCKDCIRISIAGDNLLQYTVNGSWRPCFTDLDIHEDGWVDFPDLGRKAQLPFDQVYTLRSQLRELQRRSREREEDTEASETSRPHPEANGGARWLVVDADSVQLTAEESDQFASAL</sequence>
<feature type="region of interest" description="Disordered" evidence="1">
    <location>
        <begin position="459"/>
        <end position="486"/>
    </location>
</feature>
<evidence type="ECO:0000313" key="2">
    <source>
        <dbReference type="EMBL" id="CAK9029151.1"/>
    </source>
</evidence>